<feature type="compositionally biased region" description="Basic and acidic residues" evidence="20">
    <location>
        <begin position="1262"/>
        <end position="1274"/>
    </location>
</feature>
<dbReference type="GO" id="GO:0005835">
    <property type="term" value="C:fatty acid synthase complex"/>
    <property type="evidence" value="ECO:0007669"/>
    <property type="project" value="InterPro"/>
</dbReference>
<feature type="modified residue" description="O-(pantetheine 4'-phosphoryl)serine" evidence="18">
    <location>
        <position position="189"/>
    </location>
</feature>
<evidence type="ECO:0000256" key="1">
    <source>
        <dbReference type="ARBA" id="ARBA00007485"/>
    </source>
</evidence>
<keyword evidence="12" id="KW-0275">Fatty acid biosynthesis</keyword>
<keyword evidence="10" id="KW-0521">NADP</keyword>
<dbReference type="EC" id="1.1.1.100" evidence="3"/>
<feature type="region of interest" description="Disordered" evidence="20">
    <location>
        <begin position="1255"/>
        <end position="1277"/>
    </location>
</feature>
<organism evidence="22 23">
    <name type="scientific">Talaromyces proteolyticus</name>
    <dbReference type="NCBI Taxonomy" id="1131652"/>
    <lineage>
        <taxon>Eukaryota</taxon>
        <taxon>Fungi</taxon>
        <taxon>Dikarya</taxon>
        <taxon>Ascomycota</taxon>
        <taxon>Pezizomycotina</taxon>
        <taxon>Eurotiomycetes</taxon>
        <taxon>Eurotiomycetidae</taxon>
        <taxon>Eurotiales</taxon>
        <taxon>Trichocomaceae</taxon>
        <taxon>Talaromyces</taxon>
        <taxon>Talaromyces sect. Bacilispori</taxon>
    </lineage>
</organism>
<dbReference type="Pfam" id="PF02801">
    <property type="entry name" value="Ketoacyl-synt_C"/>
    <property type="match status" value="1"/>
</dbReference>
<keyword evidence="9" id="KW-0276">Fatty acid metabolism</keyword>
<keyword evidence="6 16" id="KW-0596">Phosphopantetheine</keyword>
<evidence type="ECO:0000256" key="2">
    <source>
        <dbReference type="ARBA" id="ARBA00012878"/>
    </source>
</evidence>
<evidence type="ECO:0000256" key="11">
    <source>
        <dbReference type="ARBA" id="ARBA00023002"/>
    </source>
</evidence>
<keyword evidence="7" id="KW-0597">Phosphoprotein</keyword>
<evidence type="ECO:0000256" key="15">
    <source>
        <dbReference type="ARBA" id="ARBA00048508"/>
    </source>
</evidence>
<dbReference type="PANTHER" id="PTHR10982:SF21">
    <property type="entry name" value="FATTY ACID SYNTHASE SUBUNIT BETA"/>
    <property type="match status" value="1"/>
</dbReference>
<dbReference type="GO" id="GO:0044550">
    <property type="term" value="P:secondary metabolite biosynthetic process"/>
    <property type="evidence" value="ECO:0007669"/>
    <property type="project" value="UniProtKB-ARBA"/>
</dbReference>
<dbReference type="FunFam" id="3.40.50.720:FF:000168">
    <property type="entry name" value="Fatty acid synthase subunit alpha"/>
    <property type="match status" value="1"/>
</dbReference>
<dbReference type="EMBL" id="JAJTJA010000009">
    <property type="protein sequence ID" value="KAH8693925.1"/>
    <property type="molecule type" value="Genomic_DNA"/>
</dbReference>
<comment type="catalytic activity">
    <reaction evidence="14">
        <text>acetyl-CoA + n malonyl-CoA + 2n NADPH + 4n H(+) = a long-chain-acyl-CoA + n CoA + n CO2 + 2n NADP(+).</text>
        <dbReference type="EC" id="2.3.1.86"/>
    </reaction>
</comment>
<dbReference type="PROSITE" id="PS00606">
    <property type="entry name" value="KS3_1"/>
    <property type="match status" value="1"/>
</dbReference>
<accession>A0AAD4PXR1</accession>
<dbReference type="InterPro" id="IPR014030">
    <property type="entry name" value="Ketoacyl_synth_N"/>
</dbReference>
<feature type="region of interest" description="Disordered" evidence="20">
    <location>
        <begin position="99"/>
        <end position="138"/>
    </location>
</feature>
<evidence type="ECO:0000313" key="23">
    <source>
        <dbReference type="Proteomes" id="UP001201262"/>
    </source>
</evidence>
<evidence type="ECO:0000256" key="18">
    <source>
        <dbReference type="PIRSR" id="PIRSR000454-4"/>
    </source>
</evidence>
<feature type="compositionally biased region" description="Low complexity" evidence="20">
    <location>
        <begin position="118"/>
        <end position="136"/>
    </location>
</feature>
<dbReference type="SUPFAM" id="SSF51735">
    <property type="entry name" value="NAD(P)-binding Rossmann-fold domains"/>
    <property type="match status" value="1"/>
</dbReference>
<evidence type="ECO:0000313" key="22">
    <source>
        <dbReference type="EMBL" id="KAH8693925.1"/>
    </source>
</evidence>
<dbReference type="Proteomes" id="UP001201262">
    <property type="component" value="Unassembled WGS sequence"/>
</dbReference>
<evidence type="ECO:0000256" key="13">
    <source>
        <dbReference type="ARBA" id="ARBA00023268"/>
    </source>
</evidence>
<evidence type="ECO:0000256" key="5">
    <source>
        <dbReference type="ARBA" id="ARBA00014008"/>
    </source>
</evidence>
<dbReference type="InterPro" id="IPR016039">
    <property type="entry name" value="Thiolase-like"/>
</dbReference>
<dbReference type="CDD" id="cd00828">
    <property type="entry name" value="elong_cond_enzymes"/>
    <property type="match status" value="1"/>
</dbReference>
<gene>
    <name evidence="22" type="ORF">BGW36DRAFT_429949</name>
</gene>
<evidence type="ECO:0000256" key="14">
    <source>
        <dbReference type="ARBA" id="ARBA00048237"/>
    </source>
</evidence>
<dbReference type="PANTHER" id="PTHR10982">
    <property type="entry name" value="MALONYL COA-ACYL CARRIER PROTEIN TRANSACYLASE"/>
    <property type="match status" value="1"/>
</dbReference>
<dbReference type="Pfam" id="PF18314">
    <property type="entry name" value="FAS_I_H"/>
    <property type="match status" value="1"/>
</dbReference>
<dbReference type="SUPFAM" id="SSF53901">
    <property type="entry name" value="Thiolase-like"/>
    <property type="match status" value="2"/>
</dbReference>
<feature type="active site" description="For beta-ketoacyl synthase activity" evidence="17">
    <location>
        <position position="1213"/>
    </location>
</feature>
<dbReference type="PIRSF" id="PIRSF000454">
    <property type="entry name" value="FAS_yeast_alpha"/>
    <property type="match status" value="1"/>
</dbReference>
<dbReference type="InterPro" id="IPR050830">
    <property type="entry name" value="Fungal_FAS"/>
</dbReference>
<dbReference type="InterPro" id="IPR018201">
    <property type="entry name" value="Ketoacyl_synth_AS"/>
</dbReference>
<dbReference type="Pfam" id="PF18325">
    <property type="entry name" value="Fas_alpha_ACP"/>
    <property type="match status" value="1"/>
</dbReference>
<dbReference type="GeneID" id="70251057"/>
<keyword evidence="23" id="KW-1185">Reference proteome</keyword>
<keyword evidence="12" id="KW-0443">Lipid metabolism</keyword>
<dbReference type="RefSeq" id="XP_046069595.1">
    <property type="nucleotide sequence ID" value="XM_046220770.1"/>
</dbReference>
<evidence type="ECO:0000256" key="3">
    <source>
        <dbReference type="ARBA" id="ARBA00012948"/>
    </source>
</evidence>
<dbReference type="GO" id="GO:0004315">
    <property type="term" value="F:3-oxoacyl-[acyl-carrier-protein] synthase activity"/>
    <property type="evidence" value="ECO:0007669"/>
    <property type="project" value="UniProtKB-EC"/>
</dbReference>
<comment type="catalytic activity">
    <reaction evidence="15">
        <text>a (3R)-hydroxyacyl-[ACP] + NADP(+) = a 3-oxoacyl-[ACP] + NADPH + H(+)</text>
        <dbReference type="Rhea" id="RHEA:17397"/>
        <dbReference type="Rhea" id="RHEA-COMP:9916"/>
        <dbReference type="Rhea" id="RHEA-COMP:9945"/>
        <dbReference type="ChEBI" id="CHEBI:15378"/>
        <dbReference type="ChEBI" id="CHEBI:57783"/>
        <dbReference type="ChEBI" id="CHEBI:58349"/>
        <dbReference type="ChEBI" id="CHEBI:78776"/>
        <dbReference type="ChEBI" id="CHEBI:78827"/>
        <dbReference type="EC" id="1.1.1.100"/>
    </reaction>
</comment>
<evidence type="ECO:0000256" key="6">
    <source>
        <dbReference type="ARBA" id="ARBA00022450"/>
    </source>
</evidence>
<evidence type="ECO:0000256" key="20">
    <source>
        <dbReference type="SAM" id="MobiDB-lite"/>
    </source>
</evidence>
<dbReference type="Gene3D" id="6.10.250.1940">
    <property type="match status" value="1"/>
</dbReference>
<dbReference type="GO" id="GO:0004321">
    <property type="term" value="F:fatty-acyl-CoA synthase activity"/>
    <property type="evidence" value="ECO:0007669"/>
    <property type="project" value="UniProtKB-EC"/>
</dbReference>
<protein>
    <recommendedName>
        <fullName evidence="5">Fatty acid synthase subunit alpha</fullName>
        <ecNumber evidence="3">1.1.1.100</ecNumber>
        <ecNumber evidence="4">2.3.1.41</ecNumber>
        <ecNumber evidence="2">2.3.1.86</ecNumber>
    </recommendedName>
</protein>
<evidence type="ECO:0000256" key="10">
    <source>
        <dbReference type="ARBA" id="ARBA00022857"/>
    </source>
</evidence>
<dbReference type="Gene3D" id="3.30.70.2490">
    <property type="match status" value="1"/>
</dbReference>
<dbReference type="EC" id="2.3.1.86" evidence="2"/>
<dbReference type="GO" id="GO:0004312">
    <property type="term" value="F:fatty acid synthase activity"/>
    <property type="evidence" value="ECO:0007669"/>
    <property type="project" value="InterPro"/>
</dbReference>
<dbReference type="EC" id="2.3.1.41" evidence="4"/>
<dbReference type="InterPro" id="IPR020841">
    <property type="entry name" value="PKS_Beta-ketoAc_synthase_dom"/>
</dbReference>
<keyword evidence="19" id="KW-0175">Coiled coil</keyword>
<reference evidence="22" key="1">
    <citation type="submission" date="2021-12" db="EMBL/GenBank/DDBJ databases">
        <title>Convergent genome expansion in fungi linked to evolution of root-endophyte symbiosis.</title>
        <authorList>
            <consortium name="DOE Joint Genome Institute"/>
            <person name="Ke Y.-H."/>
            <person name="Bonito G."/>
            <person name="Liao H.-L."/>
            <person name="Looney B."/>
            <person name="Rojas-Flechas A."/>
            <person name="Nash J."/>
            <person name="Hameed K."/>
            <person name="Schadt C."/>
            <person name="Martin F."/>
            <person name="Crous P.W."/>
            <person name="Miettinen O."/>
            <person name="Magnuson J.K."/>
            <person name="Labbe J."/>
            <person name="Jacobson D."/>
            <person name="Doktycz M.J."/>
            <person name="Veneault-Fourrey C."/>
            <person name="Kuo A."/>
            <person name="Mondo S."/>
            <person name="Calhoun S."/>
            <person name="Riley R."/>
            <person name="Ohm R."/>
            <person name="LaButti K."/>
            <person name="Andreopoulos B."/>
            <person name="Pangilinan J."/>
            <person name="Nolan M."/>
            <person name="Tritt A."/>
            <person name="Clum A."/>
            <person name="Lipzen A."/>
            <person name="Daum C."/>
            <person name="Barry K."/>
            <person name="Grigoriev I.V."/>
            <person name="Vilgalys R."/>
        </authorList>
    </citation>
    <scope>NUCLEOTIDE SEQUENCE</scope>
    <source>
        <strain evidence="22">PMI_201</strain>
    </source>
</reference>
<feature type="domain" description="Ketosynthase family 3 (KS3)" evidence="21">
    <location>
        <begin position="1027"/>
        <end position="1567"/>
    </location>
</feature>
<dbReference type="InterPro" id="IPR014031">
    <property type="entry name" value="Ketoacyl_synth_C"/>
</dbReference>
<dbReference type="InterPro" id="IPR047224">
    <property type="entry name" value="FAS_alpha_su_C"/>
</dbReference>
<keyword evidence="12" id="KW-0444">Lipid biosynthesis</keyword>
<feature type="coiled-coil region" evidence="19">
    <location>
        <begin position="1355"/>
        <end position="1413"/>
    </location>
</feature>
<dbReference type="SUPFAM" id="SSF52151">
    <property type="entry name" value="FabD/lysophospholipase-like"/>
    <property type="match status" value="1"/>
</dbReference>
<evidence type="ECO:0000256" key="12">
    <source>
        <dbReference type="ARBA" id="ARBA00023160"/>
    </source>
</evidence>
<name>A0AAD4PXR1_9EURO</name>
<evidence type="ECO:0000259" key="21">
    <source>
        <dbReference type="PROSITE" id="PS52004"/>
    </source>
</evidence>
<dbReference type="InterPro" id="IPR040899">
    <property type="entry name" value="Fas_alpha_ACP"/>
</dbReference>
<keyword evidence="8 16" id="KW-0808">Transferase</keyword>
<dbReference type="Gene3D" id="3.40.47.10">
    <property type="match status" value="2"/>
</dbReference>
<keyword evidence="13" id="KW-0511">Multifunctional enzyme</keyword>
<evidence type="ECO:0000256" key="17">
    <source>
        <dbReference type="PIRSR" id="PIRSR000454-1"/>
    </source>
</evidence>
<dbReference type="PROSITE" id="PS52004">
    <property type="entry name" value="KS3_2"/>
    <property type="match status" value="1"/>
</dbReference>
<dbReference type="Gene3D" id="3.40.50.720">
    <property type="entry name" value="NAD(P)-binding Rossmann-like Domain"/>
    <property type="match status" value="1"/>
</dbReference>
<dbReference type="FunFam" id="3.90.25.70:FF:000001">
    <property type="entry name" value="Fatty acid synthase subunit alpha"/>
    <property type="match status" value="1"/>
</dbReference>
<evidence type="ECO:0000256" key="8">
    <source>
        <dbReference type="ARBA" id="ARBA00022679"/>
    </source>
</evidence>
<dbReference type="InterPro" id="IPR016035">
    <property type="entry name" value="Acyl_Trfase/lysoPLipase"/>
</dbReference>
<evidence type="ECO:0000256" key="9">
    <source>
        <dbReference type="ARBA" id="ARBA00022832"/>
    </source>
</evidence>
<dbReference type="InterPro" id="IPR036291">
    <property type="entry name" value="NAD(P)-bd_dom_sf"/>
</dbReference>
<evidence type="ECO:0000256" key="16">
    <source>
        <dbReference type="PIRNR" id="PIRNR000454"/>
    </source>
</evidence>
<dbReference type="InterPro" id="IPR026025">
    <property type="entry name" value="FAS_alpha_yeast"/>
</dbReference>
<comment type="similarity">
    <text evidence="1 16">Belongs to the thiolase-like superfamily. Fungal fatty acid synthetase subunit alpha family.</text>
</comment>
<keyword evidence="11" id="KW-0560">Oxidoreductase</keyword>
<dbReference type="InterPro" id="IPR041550">
    <property type="entry name" value="FASI_helical"/>
</dbReference>
<sequence length="1637" mass="179927">MHATATDGVASHEEVQRQMVRTLLIELMAYQFASPVRWIETQDVILSDYKAQRIVEIGPAPVLVGMIKRTIETKRKTRDLATGLQRQLLWPEKDTKDVYCEPEPVPLTPDVPTQTEKTASSTPQTTSQQPISTSAPAPTAVAQVKLAPVEDRLPSAREVLFVLLSKGLKISVGQVTGSKSLKALTGGRSTLENEIVGDLGAEFGSLPDRAEDMPVTELADTLQGVFQGQLGKKATTFLNSLIASKMPVSFNLAATRKYLQSRWGLGSGRQDSVLLLAIATPPPSRIEADKNAEEFLDQLVRQYATEHGLSLDSPTSSSGPSSGDAVTLDPATLSALMGGNQDLSKNLLGVYAKHLGLDLDHDKRTLEEFHTTVEAALRQELNQVTLELGEEFTSGVQPRFNSHVIRSYDSSWAWALQDLLQLYYEIVKTPPGQGEAQRRKIAERCSHIALAAEPAIIQVIEHMTLNIKELQPSMVSFLQDLKKKCQNTILNGPAYHCTPSPVVPRVTVDAQGNVKYTEVEDTANTSLFDLATSPQLGKPSSHAPHLHIKRRVGHVWKYSESLTSVFRGALEKAQTGGESFSGRSVLITGAGTGSIGAEMLAKLLSGGARIIVTTTRFSPEVAGEYQKVYTDFGARGSQLVVVPFNQGSVQDINALVDYIYDLNGLNWDLDYVIPFAAIAEGGSTIDKIGHRSELAHRIMLINLLRLLGAIKTRKAARGSNTSPTQVILPLSPNHGGMGGDGLYGESKLGLETLFERWHSEDWSDYLSICGAVIGWTRGTGLMNHNDLVAEGIERLGVKTFSKSEMAHFLICLMFSDLAARCEEEPLYADLSGRMGQLPNLKDMVQNIRNEINETAETRRMILQEDSLESECFNTAQIDKKATSTNPKPSLTRKAYIKLDFPSIPDYDTQIGPLTDDLHGMLDLERVIVITGFGEIGPWGNSRTRWEMEAYGEFSLEGCIEMAWLMNMIKYVNGPIKGKAYYGWVDSKTGDPVADLDVKKIYEKRILEHSGVRLLEPEIFEGYNPEKKQTLHEVFIQEDLQPLEVPEATAQQLKLEHGDKVDVLKLSDSDLYRVTLRKGAKLFIPKAIKYHQLVVGQIPTGWNPKLYGIPDDIISQVDPVSLFTLVSTVEALLSSGITDPYEVYKHIHVSEAGNCIGSGIGGFQAFQRLFKLRYIEKDIQGDILQEAFINTVGAWVNMLLMSASGPNRTPVGACATALESLELGCDTIISGKAKFCLVGGVDDLQEESTTEFANLQATSNSAKEFERGRSPREMSRPTATSRAGFMESHGAGIQVITSAKLALEMGLPIRGVVAFCETAMDKAGRSLPAPGKGLLSKAREVPYEFPSPLLDISSRRKKLESRRAQISDSRKAAIQELNTEVSHAQGENPAFNSKAFFEQQMKQIDEQALQEERDAQFAHGNFFWKGNSHIAPLRGALAAWGLTVDDVNVVSFHGTSTQLNEKNECSVLQTQMTHLGRTPGNVAIGVFQKHLTGHPKGAAGAWMLNGALQILDTGLIPGNRNADNVDEALRKFDHVAFLNRSIQTDGLNAVSVLSFGFGQKGAQAICLHPKYMFATLDRSEYDSYQIKLRERVLKADRFFSRGLISQSLYDVKTVPPYAKEQEMAVLLDPTVRFPMSEK</sequence>
<evidence type="ECO:0000256" key="19">
    <source>
        <dbReference type="SAM" id="Coils"/>
    </source>
</evidence>
<proteinExistence type="inferred from homology"/>
<dbReference type="FunFam" id="3.30.70.2490:FF:000001">
    <property type="entry name" value="Fatty acid synthase subunit alpha"/>
    <property type="match status" value="1"/>
</dbReference>
<dbReference type="CDD" id="cd08950">
    <property type="entry name" value="KR_fFAS_SDR_c_like"/>
    <property type="match status" value="1"/>
</dbReference>
<evidence type="ECO:0000256" key="7">
    <source>
        <dbReference type="ARBA" id="ARBA00022553"/>
    </source>
</evidence>
<evidence type="ECO:0000256" key="4">
    <source>
        <dbReference type="ARBA" id="ARBA00013191"/>
    </source>
</evidence>
<dbReference type="Pfam" id="PF00109">
    <property type="entry name" value="ketoacyl-synt"/>
    <property type="match status" value="1"/>
</dbReference>
<dbReference type="GO" id="GO:0042759">
    <property type="term" value="P:long-chain fatty acid biosynthetic process"/>
    <property type="evidence" value="ECO:0007669"/>
    <property type="project" value="UniProtKB-UniRule"/>
</dbReference>
<comment type="caution">
    <text evidence="22">The sequence shown here is derived from an EMBL/GenBank/DDBJ whole genome shotgun (WGS) entry which is preliminary data.</text>
</comment>
<dbReference type="GO" id="GO:0004316">
    <property type="term" value="F:3-oxoacyl-[acyl-carrier-protein] reductase (NADPH) activity"/>
    <property type="evidence" value="ECO:0007669"/>
    <property type="project" value="UniProtKB-EC"/>
</dbReference>
<dbReference type="Gene3D" id="3.90.25.70">
    <property type="match status" value="1"/>
</dbReference>
<dbReference type="GO" id="GO:0008897">
    <property type="term" value="F:holo-[acyl-carrier-protein] synthase activity"/>
    <property type="evidence" value="ECO:0007669"/>
    <property type="project" value="InterPro"/>
</dbReference>